<evidence type="ECO:0000256" key="6">
    <source>
        <dbReference type="ARBA" id="ARBA00022692"/>
    </source>
</evidence>
<evidence type="ECO:0000256" key="7">
    <source>
        <dbReference type="ARBA" id="ARBA00022801"/>
    </source>
</evidence>
<evidence type="ECO:0000256" key="13">
    <source>
        <dbReference type="ARBA" id="ARBA00047594"/>
    </source>
</evidence>
<evidence type="ECO:0000256" key="14">
    <source>
        <dbReference type="SAM" id="Phobius"/>
    </source>
</evidence>
<evidence type="ECO:0000256" key="4">
    <source>
        <dbReference type="ARBA" id="ARBA00021581"/>
    </source>
</evidence>
<dbReference type="EC" id="3.6.1.27" evidence="3"/>
<keyword evidence="7" id="KW-0378">Hydrolase</keyword>
<comment type="subcellular location">
    <subcellularLocation>
        <location evidence="1">Cell membrane</location>
        <topology evidence="1">Multi-pass membrane protein</topology>
    </subcellularLocation>
</comment>
<evidence type="ECO:0000313" key="15">
    <source>
        <dbReference type="EMBL" id="GGA53640.1"/>
    </source>
</evidence>
<accession>A0A916REZ8</accession>
<dbReference type="GO" id="GO:0050380">
    <property type="term" value="F:undecaprenyl-diphosphatase activity"/>
    <property type="evidence" value="ECO:0007669"/>
    <property type="project" value="UniProtKB-EC"/>
</dbReference>
<keyword evidence="16" id="KW-1185">Reference proteome</keyword>
<comment type="caution">
    <text evidence="15">The sequence shown here is derived from an EMBL/GenBank/DDBJ whole genome shotgun (WGS) entry which is preliminary data.</text>
</comment>
<dbReference type="GO" id="GO:0005886">
    <property type="term" value="C:plasma membrane"/>
    <property type="evidence" value="ECO:0007669"/>
    <property type="project" value="UniProtKB-SubCell"/>
</dbReference>
<dbReference type="Proteomes" id="UP000596977">
    <property type="component" value="Unassembled WGS sequence"/>
</dbReference>
<evidence type="ECO:0000256" key="8">
    <source>
        <dbReference type="ARBA" id="ARBA00022989"/>
    </source>
</evidence>
<evidence type="ECO:0000256" key="2">
    <source>
        <dbReference type="ARBA" id="ARBA00010621"/>
    </source>
</evidence>
<feature type="transmembrane region" description="Helical" evidence="14">
    <location>
        <begin position="190"/>
        <end position="208"/>
    </location>
</feature>
<comment type="catalytic activity">
    <reaction evidence="13">
        <text>di-trans,octa-cis-undecaprenyl diphosphate + H2O = di-trans,octa-cis-undecaprenyl phosphate + phosphate + H(+)</text>
        <dbReference type="Rhea" id="RHEA:28094"/>
        <dbReference type="ChEBI" id="CHEBI:15377"/>
        <dbReference type="ChEBI" id="CHEBI:15378"/>
        <dbReference type="ChEBI" id="CHEBI:43474"/>
        <dbReference type="ChEBI" id="CHEBI:58405"/>
        <dbReference type="ChEBI" id="CHEBI:60392"/>
        <dbReference type="EC" id="3.6.1.27"/>
    </reaction>
</comment>
<feature type="transmembrane region" description="Helical" evidence="14">
    <location>
        <begin position="12"/>
        <end position="31"/>
    </location>
</feature>
<proteinExistence type="inferred from homology"/>
<feature type="transmembrane region" description="Helical" evidence="14">
    <location>
        <begin position="220"/>
        <end position="239"/>
    </location>
</feature>
<gene>
    <name evidence="15" type="primary">uppP1</name>
    <name evidence="15" type="ORF">GCM10011499_24630</name>
</gene>
<keyword evidence="5" id="KW-1003">Cell membrane</keyword>
<reference evidence="15 16" key="1">
    <citation type="journal article" date="2014" name="Int. J. Syst. Evol. Microbiol.">
        <title>Complete genome sequence of Corynebacterium casei LMG S-19264T (=DSM 44701T), isolated from a smear-ripened cheese.</title>
        <authorList>
            <consortium name="US DOE Joint Genome Institute (JGI-PGF)"/>
            <person name="Walter F."/>
            <person name="Albersmeier A."/>
            <person name="Kalinowski J."/>
            <person name="Ruckert C."/>
        </authorList>
    </citation>
    <scope>NUCLEOTIDE SEQUENCE [LARGE SCALE GENOMIC DNA]</scope>
    <source>
        <strain evidence="15 16">CGMCC 1.15896</strain>
    </source>
</reference>
<evidence type="ECO:0000256" key="5">
    <source>
        <dbReference type="ARBA" id="ARBA00022475"/>
    </source>
</evidence>
<organism evidence="15 16">
    <name type="scientific">Pelagibacterium lentulum</name>
    <dbReference type="NCBI Taxonomy" id="2029865"/>
    <lineage>
        <taxon>Bacteria</taxon>
        <taxon>Pseudomonadati</taxon>
        <taxon>Pseudomonadota</taxon>
        <taxon>Alphaproteobacteria</taxon>
        <taxon>Hyphomicrobiales</taxon>
        <taxon>Devosiaceae</taxon>
        <taxon>Pelagibacterium</taxon>
    </lineage>
</organism>
<evidence type="ECO:0000256" key="12">
    <source>
        <dbReference type="ARBA" id="ARBA00032932"/>
    </source>
</evidence>
<evidence type="ECO:0000256" key="11">
    <source>
        <dbReference type="ARBA" id="ARBA00032707"/>
    </source>
</evidence>
<dbReference type="AlphaFoldDB" id="A0A916REZ8"/>
<evidence type="ECO:0000256" key="9">
    <source>
        <dbReference type="ARBA" id="ARBA00023136"/>
    </source>
</evidence>
<dbReference type="EMBL" id="BMKB01000004">
    <property type="protein sequence ID" value="GGA53640.1"/>
    <property type="molecule type" value="Genomic_DNA"/>
</dbReference>
<dbReference type="PANTHER" id="PTHR30622">
    <property type="entry name" value="UNDECAPRENYL-DIPHOSPHATASE"/>
    <property type="match status" value="1"/>
</dbReference>
<feature type="transmembrane region" description="Helical" evidence="14">
    <location>
        <begin position="51"/>
        <end position="72"/>
    </location>
</feature>
<evidence type="ECO:0000313" key="16">
    <source>
        <dbReference type="Proteomes" id="UP000596977"/>
    </source>
</evidence>
<feature type="transmembrane region" description="Helical" evidence="14">
    <location>
        <begin position="84"/>
        <end position="101"/>
    </location>
</feature>
<keyword evidence="9 14" id="KW-0472">Membrane</keyword>
<evidence type="ECO:0000256" key="10">
    <source>
        <dbReference type="ARBA" id="ARBA00023251"/>
    </source>
</evidence>
<evidence type="ECO:0000256" key="3">
    <source>
        <dbReference type="ARBA" id="ARBA00012374"/>
    </source>
</evidence>
<feature type="transmembrane region" description="Helical" evidence="14">
    <location>
        <begin position="155"/>
        <end position="178"/>
    </location>
</feature>
<feature type="transmembrane region" description="Helical" evidence="14">
    <location>
        <begin position="116"/>
        <end position="134"/>
    </location>
</feature>
<sequence>MPMWEGSQADELALDIALHVGSLGAILLYFWRDLAQLFVGLADAVRLKGTAASRMLVLLVSATLPILVVGFLIKDVVTFMLRSAEIIAWTTIIFGLLLYVADRRPEREDDIGQMNFRQVIVIGLAQCLALIPGVSRSGIAMTAGRIVGLDRQLSARFALLLSLPTIAGAGLLGTIDLYRAGDARLTGEALMGGFLAFIAAWIAVVLLMNWLKRFSYTPFVFYRLALGFFLLVLIYGFGWSPGS</sequence>
<name>A0A916REZ8_9HYPH</name>
<evidence type="ECO:0000256" key="1">
    <source>
        <dbReference type="ARBA" id="ARBA00004651"/>
    </source>
</evidence>
<dbReference type="PANTHER" id="PTHR30622:SF4">
    <property type="entry name" value="UNDECAPRENYL-DIPHOSPHATASE"/>
    <property type="match status" value="1"/>
</dbReference>
<keyword evidence="6 14" id="KW-0812">Transmembrane</keyword>
<dbReference type="InterPro" id="IPR003824">
    <property type="entry name" value="UppP"/>
</dbReference>
<protein>
    <recommendedName>
        <fullName evidence="4">Undecaprenyl-diphosphatase</fullName>
        <ecNumber evidence="3">3.6.1.27</ecNumber>
    </recommendedName>
    <alternativeName>
        <fullName evidence="12">Bacitracin resistance protein</fullName>
    </alternativeName>
    <alternativeName>
        <fullName evidence="11">Undecaprenyl pyrophosphate phosphatase</fullName>
    </alternativeName>
</protein>
<keyword evidence="10" id="KW-0046">Antibiotic resistance</keyword>
<dbReference type="GO" id="GO:0046677">
    <property type="term" value="P:response to antibiotic"/>
    <property type="evidence" value="ECO:0007669"/>
    <property type="project" value="UniProtKB-KW"/>
</dbReference>
<keyword evidence="8 14" id="KW-1133">Transmembrane helix</keyword>
<dbReference type="Pfam" id="PF02673">
    <property type="entry name" value="BacA"/>
    <property type="match status" value="1"/>
</dbReference>
<comment type="similarity">
    <text evidence="2">Belongs to the UppP family.</text>
</comment>